<organism evidence="2 3">
    <name type="scientific">Rhodococcus jostii (strain RHA1)</name>
    <dbReference type="NCBI Taxonomy" id="101510"/>
    <lineage>
        <taxon>Bacteria</taxon>
        <taxon>Bacillati</taxon>
        <taxon>Actinomycetota</taxon>
        <taxon>Actinomycetes</taxon>
        <taxon>Mycobacteriales</taxon>
        <taxon>Nocardiaceae</taxon>
        <taxon>Rhodococcus</taxon>
    </lineage>
</organism>
<sequence length="173" mass="18148">MLTQPSRCTDCGTDGPPPPTEPLDQSVFDAPATTIANLNGDPTRVVLLPVEGKTPSAGAEVHLFDGLLPSRRRVVERCSMHPLEGLPLVFAAHGLTPPAAFDIALTCHPIVQPDGRIQAVETVAGLTPSMGGGSPSPRGAAAPPANWYVRDLRNAVRTLLTAGPVRRMTVNHA</sequence>
<dbReference type="KEGG" id="rha:RHA1_ro02714"/>
<evidence type="ECO:0000256" key="1">
    <source>
        <dbReference type="SAM" id="MobiDB-lite"/>
    </source>
</evidence>
<dbReference type="AlphaFoldDB" id="Q0SD67"/>
<name>Q0SD67_RHOJR</name>
<gene>
    <name evidence="2" type="ordered locus">RHA1_ro02714</name>
</gene>
<dbReference type="EMBL" id="CP000431">
    <property type="protein sequence ID" value="ABG94519.1"/>
    <property type="molecule type" value="Genomic_DNA"/>
</dbReference>
<dbReference type="eggNOG" id="COG1024">
    <property type="taxonomic scope" value="Bacteria"/>
</dbReference>
<dbReference type="Proteomes" id="UP000008710">
    <property type="component" value="Chromosome"/>
</dbReference>
<feature type="region of interest" description="Disordered" evidence="1">
    <location>
        <begin position="1"/>
        <end position="24"/>
    </location>
</feature>
<evidence type="ECO:0000313" key="2">
    <source>
        <dbReference type="EMBL" id="ABG94519.1"/>
    </source>
</evidence>
<dbReference type="HOGENOM" id="CLU_1546414_0_0_11"/>
<accession>Q0SD67</accession>
<dbReference type="SUPFAM" id="SSF52096">
    <property type="entry name" value="ClpP/crotonase"/>
    <property type="match status" value="1"/>
</dbReference>
<reference evidence="3" key="1">
    <citation type="journal article" date="2006" name="Proc. Natl. Acad. Sci. U.S.A.">
        <title>The complete genome of Rhodococcus sp. RHA1 provides insights into a catabolic powerhouse.</title>
        <authorList>
            <person name="McLeod M.P."/>
            <person name="Warren R.L."/>
            <person name="Hsiao W.W.L."/>
            <person name="Araki N."/>
            <person name="Myhre M."/>
            <person name="Fernandes C."/>
            <person name="Miyazawa D."/>
            <person name="Wong W."/>
            <person name="Lillquist A.L."/>
            <person name="Wang D."/>
            <person name="Dosanjh M."/>
            <person name="Hara H."/>
            <person name="Petrescu A."/>
            <person name="Morin R.D."/>
            <person name="Yang G."/>
            <person name="Stott J.M."/>
            <person name="Schein J.E."/>
            <person name="Shin H."/>
            <person name="Smailus D."/>
            <person name="Siddiqui A.S."/>
            <person name="Marra M.A."/>
            <person name="Jones S.J.M."/>
            <person name="Holt R."/>
            <person name="Brinkman F.S.L."/>
            <person name="Miyauchi K."/>
            <person name="Fukuda M."/>
            <person name="Davies J.E."/>
            <person name="Mohn W.W."/>
            <person name="Eltis L.D."/>
        </authorList>
    </citation>
    <scope>NUCLEOTIDE SEQUENCE [LARGE SCALE GENOMIC DNA]</scope>
    <source>
        <strain evidence="3">RHA1</strain>
    </source>
</reference>
<dbReference type="InterPro" id="IPR029045">
    <property type="entry name" value="ClpP/crotonase-like_dom_sf"/>
</dbReference>
<evidence type="ECO:0000313" key="3">
    <source>
        <dbReference type="Proteomes" id="UP000008710"/>
    </source>
</evidence>
<dbReference type="Gene3D" id="3.90.226.10">
    <property type="entry name" value="2-enoyl-CoA Hydratase, Chain A, domain 1"/>
    <property type="match status" value="1"/>
</dbReference>
<protein>
    <submittedName>
        <fullName evidence="2">Possible enoyl-CoA hydratase</fullName>
    </submittedName>
</protein>
<proteinExistence type="predicted"/>